<feature type="compositionally biased region" description="Basic and acidic residues" evidence="1">
    <location>
        <begin position="216"/>
        <end position="244"/>
    </location>
</feature>
<accession>A0A5B2V7D7</accession>
<sequence length="260" mass="27408">MAVRRFLVASSLARLIERQRGRHDEIVEGFFPPQADRRQTVRIETAAAYLTLVMGGEPSEERFDIPRRHAEALIAATGGLVGFGRTALTLPGGEAALLDRFTRPGRLDTITVAFVDEAAAAAFEAPPWFGPDITAQAPYEPGALGLQGIPDDSDVTPDNRAVEALLDVLEDPRNAAPAADGASDAVDVPLADAESAAELPSGGEPDGEPATEPADAAERAGLDEARDAARSTRVEVERSGERTGRGLSDLARLLPARRAG</sequence>
<dbReference type="EMBL" id="VUOA01000035">
    <property type="protein sequence ID" value="KAA2235423.1"/>
    <property type="molecule type" value="Genomic_DNA"/>
</dbReference>
<evidence type="ECO:0000313" key="2">
    <source>
        <dbReference type="EMBL" id="KAA2235423.1"/>
    </source>
</evidence>
<comment type="caution">
    <text evidence="2">The sequence shown here is derived from an EMBL/GenBank/DDBJ whole genome shotgun (WGS) entry which is preliminary data.</text>
</comment>
<organism evidence="2 3">
    <name type="scientific">Salinarimonas soli</name>
    <dbReference type="NCBI Taxonomy" id="1638099"/>
    <lineage>
        <taxon>Bacteria</taxon>
        <taxon>Pseudomonadati</taxon>
        <taxon>Pseudomonadota</taxon>
        <taxon>Alphaproteobacteria</taxon>
        <taxon>Hyphomicrobiales</taxon>
        <taxon>Salinarimonadaceae</taxon>
        <taxon>Salinarimonas</taxon>
    </lineage>
</organism>
<dbReference type="Proteomes" id="UP000323142">
    <property type="component" value="Unassembled WGS sequence"/>
</dbReference>
<protein>
    <submittedName>
        <fullName evidence="2">Uncharacterized protein</fullName>
    </submittedName>
</protein>
<keyword evidence="3" id="KW-1185">Reference proteome</keyword>
<reference evidence="2 3" key="2">
    <citation type="submission" date="2019-09" db="EMBL/GenBank/DDBJ databases">
        <authorList>
            <person name="Jin C."/>
        </authorList>
    </citation>
    <scope>NUCLEOTIDE SEQUENCE [LARGE SCALE GENOMIC DNA]</scope>
    <source>
        <strain evidence="2 3">BN140002</strain>
    </source>
</reference>
<dbReference type="AlphaFoldDB" id="A0A5B2V7D7"/>
<dbReference type="Gene3D" id="2.40.320.10">
    <property type="entry name" value="Hypothetical Protein Pfu-838710-001"/>
    <property type="match status" value="1"/>
</dbReference>
<proteinExistence type="predicted"/>
<reference evidence="2 3" key="1">
    <citation type="submission" date="2019-09" db="EMBL/GenBank/DDBJ databases">
        <title>Salinarimonas rosea gen. nov., sp. nov., a new member of the a-2 subgroup of the Proteobacteria.</title>
        <authorList>
            <person name="Liu J."/>
        </authorList>
    </citation>
    <scope>NUCLEOTIDE SEQUENCE [LARGE SCALE GENOMIC DNA]</scope>
    <source>
        <strain evidence="2 3">BN140002</strain>
    </source>
</reference>
<dbReference type="OrthoDB" id="9805588at2"/>
<feature type="region of interest" description="Disordered" evidence="1">
    <location>
        <begin position="194"/>
        <end position="260"/>
    </location>
</feature>
<dbReference type="RefSeq" id="WP_149820674.1">
    <property type="nucleotide sequence ID" value="NZ_VUOA01000035.1"/>
</dbReference>
<evidence type="ECO:0000313" key="3">
    <source>
        <dbReference type="Proteomes" id="UP000323142"/>
    </source>
</evidence>
<gene>
    <name evidence="2" type="ORF">F0L46_19530</name>
</gene>
<evidence type="ECO:0000256" key="1">
    <source>
        <dbReference type="SAM" id="MobiDB-lite"/>
    </source>
</evidence>
<name>A0A5B2V7D7_9HYPH</name>